<dbReference type="Proteomes" id="UP000007434">
    <property type="component" value="Chromosome"/>
</dbReference>
<evidence type="ECO:0000256" key="5">
    <source>
        <dbReference type="ARBA" id="ARBA00022777"/>
    </source>
</evidence>
<dbReference type="InterPro" id="IPR010624">
    <property type="entry name" value="KaiC_dom"/>
</dbReference>
<dbReference type="KEGG" id="has:Halsa_1068"/>
<feature type="domain" description="KaiC" evidence="7">
    <location>
        <begin position="239"/>
        <end position="475"/>
    </location>
</feature>
<name>E4RMH3_HALHG</name>
<accession>E4RMH3</accession>
<dbReference type="AlphaFoldDB" id="E4RMH3"/>
<dbReference type="EC" id="2.7.11.1" evidence="1"/>
<dbReference type="InterPro" id="IPR027417">
    <property type="entry name" value="P-loop_NTPase"/>
</dbReference>
<dbReference type="PRINTS" id="PR01874">
    <property type="entry name" value="DNAREPAIRADA"/>
</dbReference>
<dbReference type="GO" id="GO:0016787">
    <property type="term" value="F:hydrolase activity"/>
    <property type="evidence" value="ECO:0007669"/>
    <property type="project" value="UniProtKB-KW"/>
</dbReference>
<dbReference type="PROSITE" id="PS51146">
    <property type="entry name" value="KAIC"/>
    <property type="match status" value="2"/>
</dbReference>
<dbReference type="PANTHER" id="PTHR42926:SF1">
    <property type="entry name" value="CIRCADIAN CLOCK OSCILLATOR PROTEIN KAIC 1"/>
    <property type="match status" value="1"/>
</dbReference>
<dbReference type="EMBL" id="CP002304">
    <property type="protein sequence ID" value="ADQ14504.1"/>
    <property type="molecule type" value="Genomic_DNA"/>
</dbReference>
<evidence type="ECO:0000313" key="9">
    <source>
        <dbReference type="Proteomes" id="UP000007434"/>
    </source>
</evidence>
<evidence type="ECO:0000256" key="3">
    <source>
        <dbReference type="ARBA" id="ARBA00022679"/>
    </source>
</evidence>
<sequence>MRKHLSTGINGLDVILRDGLIPGRFYLLRGGPGTGKTTLGLHFLIEGLKNKEEVLLITMTEDIEKIKENGKQYNFPMDEINYIDLSPGEDFISAKKDYDIFSSAQSEQKPLVEKMTQKIEELSPDRIFFDGFTQLKYLSSDTYKFRKQILSFMQFVKKYDSTILLTSEVGASNPDDDLQFMVDGIINIVYESQNHYLEITKYRGSGFQKGKHSMKFKKDGIEVYPQLEFIKSSYNYESESLSFGVPEIDKLLNGGIEKGTTTIITGPTGVGKTTLGTQFIKTNGDKDLKSIIYTFEETQKSLMLRSKSVKINLEQLKNDKKVYIKEISPLEYTPAEFAYELSRDVQEKGISIVLLDSIAGYFLTFNNPDKMQKMITGIHNLCEHLKSLGVTVLMINEQKMITGDFQATDTQTSFIADNLIFLRYLEIQGKLEKAIGVLKKRMSGFENTMRKFEITEEGIKVGKPLENLRGILSGNPEFLNKK</sequence>
<keyword evidence="9" id="KW-1185">Reference proteome</keyword>
<dbReference type="RefSeq" id="WP_013405589.1">
    <property type="nucleotide sequence ID" value="NC_014654.1"/>
</dbReference>
<proteinExistence type="predicted"/>
<evidence type="ECO:0000313" key="8">
    <source>
        <dbReference type="EMBL" id="ADQ14504.1"/>
    </source>
</evidence>
<evidence type="ECO:0000259" key="7">
    <source>
        <dbReference type="PROSITE" id="PS51146"/>
    </source>
</evidence>
<keyword evidence="8" id="KW-0723">Serine/threonine-protein kinase</keyword>
<evidence type="ECO:0000256" key="1">
    <source>
        <dbReference type="ARBA" id="ARBA00012513"/>
    </source>
</evidence>
<keyword evidence="6" id="KW-0378">Hydrolase</keyword>
<dbReference type="Pfam" id="PF06745">
    <property type="entry name" value="ATPase"/>
    <property type="match status" value="2"/>
</dbReference>
<evidence type="ECO:0000256" key="6">
    <source>
        <dbReference type="ARBA" id="ARBA00022801"/>
    </source>
</evidence>
<dbReference type="InterPro" id="IPR051347">
    <property type="entry name" value="Circadian_clock_KaiC-rel"/>
</dbReference>
<dbReference type="OrthoDB" id="9783783at2"/>
<dbReference type="InterPro" id="IPR003593">
    <property type="entry name" value="AAA+_ATPase"/>
</dbReference>
<dbReference type="SMART" id="SM00382">
    <property type="entry name" value="AAA"/>
    <property type="match status" value="2"/>
</dbReference>
<dbReference type="SUPFAM" id="SSF52540">
    <property type="entry name" value="P-loop containing nucleoside triphosphate hydrolases"/>
    <property type="match status" value="2"/>
</dbReference>
<evidence type="ECO:0000256" key="4">
    <source>
        <dbReference type="ARBA" id="ARBA00022737"/>
    </source>
</evidence>
<dbReference type="HOGENOM" id="CLU_023669_4_2_9"/>
<dbReference type="STRING" id="656519.Halsa_1068"/>
<keyword evidence="4" id="KW-0677">Repeat</keyword>
<dbReference type="InterPro" id="IPR030665">
    <property type="entry name" value="KaiC"/>
</dbReference>
<dbReference type="PIRSF" id="PIRSF039117">
    <property type="entry name" value="KaiC"/>
    <property type="match status" value="1"/>
</dbReference>
<dbReference type="eggNOG" id="COG0467">
    <property type="taxonomic scope" value="Bacteria"/>
</dbReference>
<dbReference type="PANTHER" id="PTHR42926">
    <property type="match status" value="1"/>
</dbReference>
<feature type="domain" description="KaiC" evidence="7">
    <location>
        <begin position="3"/>
        <end position="237"/>
    </location>
</feature>
<dbReference type="GO" id="GO:0004674">
    <property type="term" value="F:protein serine/threonine kinase activity"/>
    <property type="evidence" value="ECO:0007669"/>
    <property type="project" value="UniProtKB-KW"/>
</dbReference>
<reference evidence="8 9" key="1">
    <citation type="submission" date="2010-11" db="EMBL/GenBank/DDBJ databases">
        <title>Complete sequence of Halanaerobium sp. sapolanicus.</title>
        <authorList>
            <consortium name="US DOE Joint Genome Institute"/>
            <person name="Lucas S."/>
            <person name="Copeland A."/>
            <person name="Lapidus A."/>
            <person name="Cheng J.-F."/>
            <person name="Bruce D."/>
            <person name="Goodwin L."/>
            <person name="Pitluck S."/>
            <person name="Davenport K."/>
            <person name="Detter J.C."/>
            <person name="Han C."/>
            <person name="Tapia R."/>
            <person name="Land M."/>
            <person name="Hauser L."/>
            <person name="Jeffries C."/>
            <person name="Kyrpides N."/>
            <person name="Ivanova N."/>
            <person name="Mikhailova N."/>
            <person name="Begemann M.B."/>
            <person name="Mormile M.R."/>
            <person name="Wall J.D."/>
            <person name="Elias D.A."/>
            <person name="Woyke T."/>
        </authorList>
    </citation>
    <scope>NUCLEOTIDE SEQUENCE [LARGE SCALE GENOMIC DNA]</scope>
    <source>
        <strain evidence="9">sapolanicus</strain>
    </source>
</reference>
<keyword evidence="3 8" id="KW-0808">Transferase</keyword>
<gene>
    <name evidence="8" type="ordered locus">Halsa_1068</name>
</gene>
<protein>
    <recommendedName>
        <fullName evidence="1">non-specific serine/threonine protein kinase</fullName>
        <ecNumber evidence="1">2.7.11.1</ecNumber>
    </recommendedName>
</protein>
<reference evidence="8 9" key="2">
    <citation type="journal article" date="2011" name="J. Bacteriol.">
        <title>Complete Genome Sequence of the Haloalkaliphilic, Hydrogen Producing Halanaerobium hydrogenoformans.</title>
        <authorList>
            <person name="Brown S.D."/>
            <person name="Begemann M.B."/>
            <person name="Mormile M.R."/>
            <person name="Wall J.D."/>
            <person name="Han C.S."/>
            <person name="Goodwin L.A."/>
            <person name="Pitluck S."/>
            <person name="Land M.L."/>
            <person name="Hauser L.J."/>
            <person name="Elias D.A."/>
        </authorList>
    </citation>
    <scope>NUCLEOTIDE SEQUENCE [LARGE SCALE GENOMIC DNA]</scope>
    <source>
        <strain evidence="9">sapolanicus</strain>
    </source>
</reference>
<dbReference type="InterPro" id="IPR014774">
    <property type="entry name" value="KaiC-like_dom"/>
</dbReference>
<keyword evidence="2" id="KW-0597">Phosphoprotein</keyword>
<evidence type="ECO:0000256" key="2">
    <source>
        <dbReference type="ARBA" id="ARBA00022553"/>
    </source>
</evidence>
<keyword evidence="5 8" id="KW-0418">Kinase</keyword>
<dbReference type="GO" id="GO:0005524">
    <property type="term" value="F:ATP binding"/>
    <property type="evidence" value="ECO:0007669"/>
    <property type="project" value="InterPro"/>
</dbReference>
<dbReference type="Gene3D" id="3.40.50.300">
    <property type="entry name" value="P-loop containing nucleotide triphosphate hydrolases"/>
    <property type="match status" value="2"/>
</dbReference>
<organism evidence="8 9">
    <name type="scientific">Halanaerobium hydrogeniformans</name>
    <name type="common">Halanaerobium sp. (strain sapolanicus)</name>
    <dbReference type="NCBI Taxonomy" id="656519"/>
    <lineage>
        <taxon>Bacteria</taxon>
        <taxon>Bacillati</taxon>
        <taxon>Bacillota</taxon>
        <taxon>Clostridia</taxon>
        <taxon>Halanaerobiales</taxon>
        <taxon>Halanaerobiaceae</taxon>
        <taxon>Halanaerobium</taxon>
    </lineage>
</organism>